<dbReference type="Proteomes" id="UP000195305">
    <property type="component" value="Unassembled WGS sequence"/>
</dbReference>
<dbReference type="PROSITE" id="PS51900">
    <property type="entry name" value="CB"/>
    <property type="match status" value="1"/>
</dbReference>
<keyword evidence="8" id="KW-1185">Reference proteome</keyword>
<organism evidence="7 8">
    <name type="scientific">Massilimicrobiota timonensis</name>
    <dbReference type="NCBI Taxonomy" id="1776392"/>
    <lineage>
        <taxon>Bacteria</taxon>
        <taxon>Bacillati</taxon>
        <taxon>Bacillota</taxon>
        <taxon>Erysipelotrichia</taxon>
        <taxon>Erysipelotrichales</taxon>
        <taxon>Erysipelotrichaceae</taxon>
        <taxon>Massilimicrobiota</taxon>
    </lineage>
</organism>
<reference evidence="7 8" key="1">
    <citation type="journal article" date="2018" name="BMC Genomics">
        <title>Whole genome sequencing and function prediction of 133 gut anaerobes isolated from chicken caecum in pure cultures.</title>
        <authorList>
            <person name="Medvecky M."/>
            <person name="Cejkova D."/>
            <person name="Polansky O."/>
            <person name="Karasova D."/>
            <person name="Kubasova T."/>
            <person name="Cizek A."/>
            <person name="Rychlik I."/>
        </authorList>
    </citation>
    <scope>NUCLEOTIDE SEQUENCE [LARGE SCALE GENOMIC DNA]</scope>
    <source>
        <strain evidence="7 8">An13</strain>
    </source>
</reference>
<feature type="domain" description="Tyr recombinase" evidence="5">
    <location>
        <begin position="169"/>
        <end position="363"/>
    </location>
</feature>
<dbReference type="PROSITE" id="PS51898">
    <property type="entry name" value="TYR_RECOMBINASE"/>
    <property type="match status" value="1"/>
</dbReference>
<evidence type="ECO:0000256" key="2">
    <source>
        <dbReference type="ARBA" id="ARBA00023125"/>
    </source>
</evidence>
<dbReference type="CDD" id="cd01189">
    <property type="entry name" value="INT_ICEBs1_C_like"/>
    <property type="match status" value="1"/>
</dbReference>
<dbReference type="Gene3D" id="1.10.443.10">
    <property type="entry name" value="Intergrase catalytic core"/>
    <property type="match status" value="1"/>
</dbReference>
<dbReference type="InterPro" id="IPR010998">
    <property type="entry name" value="Integrase_recombinase_N"/>
</dbReference>
<dbReference type="InterPro" id="IPR028259">
    <property type="entry name" value="AP2-like_int_N"/>
</dbReference>
<comment type="similarity">
    <text evidence="1">Belongs to the 'phage' integrase family.</text>
</comment>
<dbReference type="InterPro" id="IPR013762">
    <property type="entry name" value="Integrase-like_cat_sf"/>
</dbReference>
<dbReference type="PANTHER" id="PTHR30349:SF64">
    <property type="entry name" value="PROPHAGE INTEGRASE INTD-RELATED"/>
    <property type="match status" value="1"/>
</dbReference>
<evidence type="ECO:0000259" key="5">
    <source>
        <dbReference type="PROSITE" id="PS51898"/>
    </source>
</evidence>
<comment type="caution">
    <text evidence="7">The sequence shown here is derived from an EMBL/GenBank/DDBJ whole genome shotgun (WGS) entry which is preliminary data.</text>
</comment>
<gene>
    <name evidence="7" type="ORF">B5E75_10030</name>
</gene>
<sequence>MPIRKRERKKMKNGYVYEVYINYYDNGIKNRYSKSGFRTWKDAKNHEAMIYAKLEKKGNVQKKCKKTFDQVYQEFLEIGCGNYQENTVTSTKNIYNTFLHKEIGNKLITTFNYAFLQNYFNSKSKQGLATNKNIKKAINRILDFSVKLGYIETNPINLVSVKGIDTTRNENKVISDNDFQLIIKRLSEKETFKYMTYRIALIIGYYTGLRVSEVLGLEKEDIDFQNNTISVKRKLVYKGLRKQDFYTTQQMKSKKSHAVIPLALPLKQELQKWFRINPYEKIICDENGYYINPNTMGQDIKAITNKEGIHFHFHMLRHTFSTKLVLGNVDIKTTQELMRHSNFNTTMSLYTHINDEHKQEVINEIFSK</sequence>
<dbReference type="Pfam" id="PF00589">
    <property type="entry name" value="Phage_integrase"/>
    <property type="match status" value="1"/>
</dbReference>
<dbReference type="GO" id="GO:0015074">
    <property type="term" value="P:DNA integration"/>
    <property type="evidence" value="ECO:0007669"/>
    <property type="project" value="InterPro"/>
</dbReference>
<dbReference type="SUPFAM" id="SSF56349">
    <property type="entry name" value="DNA breaking-rejoining enzymes"/>
    <property type="match status" value="1"/>
</dbReference>
<dbReference type="AlphaFoldDB" id="A0A1Y4SVX2"/>
<dbReference type="GO" id="GO:0003677">
    <property type="term" value="F:DNA binding"/>
    <property type="evidence" value="ECO:0007669"/>
    <property type="project" value="UniProtKB-UniRule"/>
</dbReference>
<dbReference type="PANTHER" id="PTHR30349">
    <property type="entry name" value="PHAGE INTEGRASE-RELATED"/>
    <property type="match status" value="1"/>
</dbReference>
<dbReference type="InterPro" id="IPR044068">
    <property type="entry name" value="CB"/>
</dbReference>
<evidence type="ECO:0000256" key="3">
    <source>
        <dbReference type="ARBA" id="ARBA00023172"/>
    </source>
</evidence>
<evidence type="ECO:0000313" key="8">
    <source>
        <dbReference type="Proteomes" id="UP000195305"/>
    </source>
</evidence>
<name>A0A1Y4SVX2_9FIRM</name>
<evidence type="ECO:0000256" key="4">
    <source>
        <dbReference type="PROSITE-ProRule" id="PRU01248"/>
    </source>
</evidence>
<accession>A0A1Y4SVX2</accession>
<keyword evidence="2 4" id="KW-0238">DNA-binding</keyword>
<keyword evidence="3" id="KW-0233">DNA recombination</keyword>
<dbReference type="InterPro" id="IPR011010">
    <property type="entry name" value="DNA_brk_join_enz"/>
</dbReference>
<evidence type="ECO:0000259" key="6">
    <source>
        <dbReference type="PROSITE" id="PS51900"/>
    </source>
</evidence>
<dbReference type="InterPro" id="IPR002104">
    <property type="entry name" value="Integrase_catalytic"/>
</dbReference>
<feature type="domain" description="Core-binding (CB)" evidence="6">
    <location>
        <begin position="66"/>
        <end position="146"/>
    </location>
</feature>
<dbReference type="RefSeq" id="WP_087358851.1">
    <property type="nucleotide sequence ID" value="NZ_NFLJ01000029.1"/>
</dbReference>
<evidence type="ECO:0000256" key="1">
    <source>
        <dbReference type="ARBA" id="ARBA00008857"/>
    </source>
</evidence>
<dbReference type="Pfam" id="PF14657">
    <property type="entry name" value="Arm-DNA-bind_4"/>
    <property type="match status" value="1"/>
</dbReference>
<proteinExistence type="inferred from homology"/>
<dbReference type="EMBL" id="NFLJ01000029">
    <property type="protein sequence ID" value="OUQ33530.1"/>
    <property type="molecule type" value="Genomic_DNA"/>
</dbReference>
<dbReference type="InterPro" id="IPR050090">
    <property type="entry name" value="Tyrosine_recombinase_XerCD"/>
</dbReference>
<protein>
    <submittedName>
        <fullName evidence="7">Site-specific integrase</fullName>
    </submittedName>
</protein>
<dbReference type="GO" id="GO:0006310">
    <property type="term" value="P:DNA recombination"/>
    <property type="evidence" value="ECO:0007669"/>
    <property type="project" value="UniProtKB-KW"/>
</dbReference>
<evidence type="ECO:0000313" key="7">
    <source>
        <dbReference type="EMBL" id="OUQ33530.1"/>
    </source>
</evidence>
<dbReference type="OrthoDB" id="9785687at2"/>
<dbReference type="Gene3D" id="1.10.150.130">
    <property type="match status" value="1"/>
</dbReference>